<dbReference type="Proteomes" id="UP000502823">
    <property type="component" value="Unassembled WGS sequence"/>
</dbReference>
<dbReference type="InParanoid" id="A0A6L2PEH7"/>
<proteinExistence type="predicted"/>
<reference evidence="4" key="1">
    <citation type="submission" date="2020-01" db="EMBL/GenBank/DDBJ databases">
        <title>Draft genome sequence of the Termite Coptotermes fromosanus.</title>
        <authorList>
            <person name="Itakura S."/>
            <person name="Yosikawa Y."/>
            <person name="Umezawa K."/>
        </authorList>
    </citation>
    <scope>NUCLEOTIDE SEQUENCE [LARGE SCALE GENOMIC DNA]</scope>
</reference>
<evidence type="ECO:0000259" key="2">
    <source>
        <dbReference type="Pfam" id="PF12572"/>
    </source>
</evidence>
<dbReference type="OrthoDB" id="341477at2759"/>
<evidence type="ECO:0000313" key="3">
    <source>
        <dbReference type="EMBL" id="GFG28945.1"/>
    </source>
</evidence>
<feature type="region of interest" description="Disordered" evidence="1">
    <location>
        <begin position="257"/>
        <end position="297"/>
    </location>
</feature>
<organism evidence="3 4">
    <name type="scientific">Coptotermes formosanus</name>
    <name type="common">Formosan subterranean termite</name>
    <dbReference type="NCBI Taxonomy" id="36987"/>
    <lineage>
        <taxon>Eukaryota</taxon>
        <taxon>Metazoa</taxon>
        <taxon>Ecdysozoa</taxon>
        <taxon>Arthropoda</taxon>
        <taxon>Hexapoda</taxon>
        <taxon>Insecta</taxon>
        <taxon>Pterygota</taxon>
        <taxon>Neoptera</taxon>
        <taxon>Polyneoptera</taxon>
        <taxon>Dictyoptera</taxon>
        <taxon>Blattodea</taxon>
        <taxon>Blattoidea</taxon>
        <taxon>Termitoidae</taxon>
        <taxon>Rhinotermitidae</taxon>
        <taxon>Coptotermes</taxon>
    </lineage>
</organism>
<name>A0A6L2PEH7_COPFO</name>
<feature type="domain" description="DUF3752" evidence="2">
    <location>
        <begin position="188"/>
        <end position="325"/>
    </location>
</feature>
<dbReference type="InterPro" id="IPR022226">
    <property type="entry name" value="DUF3752"/>
</dbReference>
<feature type="region of interest" description="Disordered" evidence="1">
    <location>
        <begin position="1"/>
        <end position="62"/>
    </location>
</feature>
<evidence type="ECO:0000313" key="4">
    <source>
        <dbReference type="Proteomes" id="UP000502823"/>
    </source>
</evidence>
<comment type="caution">
    <text evidence="3">The sequence shown here is derived from an EMBL/GenBank/DDBJ whole genome shotgun (WGS) entry which is preliminary data.</text>
</comment>
<feature type="compositionally biased region" description="Polar residues" evidence="1">
    <location>
        <begin position="1"/>
        <end position="15"/>
    </location>
</feature>
<protein>
    <recommendedName>
        <fullName evidence="2">DUF3752 domain-containing protein</fullName>
    </recommendedName>
</protein>
<feature type="compositionally biased region" description="Basic and acidic residues" evidence="1">
    <location>
        <begin position="283"/>
        <end position="297"/>
    </location>
</feature>
<dbReference type="InterPro" id="IPR046331">
    <property type="entry name" value="GPAM1-like"/>
</dbReference>
<dbReference type="EMBL" id="BLKM01000101">
    <property type="protein sequence ID" value="GFG28945.1"/>
    <property type="molecule type" value="Genomic_DNA"/>
</dbReference>
<accession>A0A6L2PEH7</accession>
<gene>
    <name evidence="3" type="ORF">Cfor_00348</name>
</gene>
<dbReference type="Pfam" id="PF12572">
    <property type="entry name" value="DUF3752"/>
    <property type="match status" value="1"/>
</dbReference>
<feature type="compositionally biased region" description="Basic and acidic residues" evidence="1">
    <location>
        <begin position="257"/>
        <end position="274"/>
    </location>
</feature>
<dbReference type="AlphaFoldDB" id="A0A6L2PEH7"/>
<keyword evidence="4" id="KW-1185">Reference proteome</keyword>
<feature type="compositionally biased region" description="Polar residues" evidence="1">
    <location>
        <begin position="33"/>
        <end position="47"/>
    </location>
</feature>
<dbReference type="PANTHER" id="PTHR46370">
    <property type="entry name" value="GPALPP MOTIFS-CONTAINING PROTEIN 1"/>
    <property type="match status" value="1"/>
</dbReference>
<evidence type="ECO:0000256" key="1">
    <source>
        <dbReference type="SAM" id="MobiDB-lite"/>
    </source>
</evidence>
<sequence length="352" mass="39138">MPLVPNPTNKRNVQASEIGPPLPAHLPTGYSEGLSTDNYLESHSGHMTSIPPLSKETDKGGDSSILIHYAGVSDEEDDRDIPQDQMYGPALPPGLRVGSTKGGQTALGMMGPCLPPAMKLSGCVDHGSSDSDTDVVGPMPAPSATSSTLYLQEQLDDRAVRMKRKLAGEDKSPGSGPMKRENWMLELPPEQAADFGLGPRQFRVRTKPESGDRSVWTDTPADRLWKKMAPGDSPDADHELELKMIAARDKEMQHLAEKHSGKRRQESLLEAHQKEMKKKRKKEKEEGKHEERRPFDRSVDLQTNRFDEAQKKAILKKAQLLNDRFASGHKTAQMWMQRLLLQAQRLAVQDLD</sequence>
<dbReference type="PANTHER" id="PTHR46370:SF1">
    <property type="entry name" value="GPALPP MOTIFS-CONTAINING PROTEIN 1"/>
    <property type="match status" value="1"/>
</dbReference>
<dbReference type="FunCoup" id="A0A6L2PEH7">
    <property type="interactions" value="654"/>
</dbReference>